<evidence type="ECO:0000259" key="8">
    <source>
        <dbReference type="Pfam" id="PF12240"/>
    </source>
</evidence>
<evidence type="ECO:0000256" key="7">
    <source>
        <dbReference type="SAM" id="MobiDB-lite"/>
    </source>
</evidence>
<protein>
    <submittedName>
        <fullName evidence="10">Angiomotin-like</fullName>
    </submittedName>
</protein>
<feature type="region of interest" description="Disordered" evidence="7">
    <location>
        <begin position="906"/>
        <end position="1145"/>
    </location>
</feature>
<evidence type="ECO:0000256" key="3">
    <source>
        <dbReference type="ARBA" id="ARBA00022553"/>
    </source>
</evidence>
<feature type="region of interest" description="Disordered" evidence="7">
    <location>
        <begin position="256"/>
        <end position="319"/>
    </location>
</feature>
<dbReference type="PRINTS" id="PR01807">
    <property type="entry name" value="ANGIOMOTIN"/>
</dbReference>
<feature type="compositionally biased region" description="Polar residues" evidence="7">
    <location>
        <begin position="55"/>
        <end position="70"/>
    </location>
</feature>
<evidence type="ECO:0000256" key="4">
    <source>
        <dbReference type="ARBA" id="ARBA00022949"/>
    </source>
</evidence>
<feature type="compositionally biased region" description="Basic and acidic residues" evidence="7">
    <location>
        <begin position="274"/>
        <end position="284"/>
    </location>
</feature>
<feature type="region of interest" description="Disordered" evidence="7">
    <location>
        <begin position="1"/>
        <end position="72"/>
    </location>
</feature>
<keyword evidence="4" id="KW-0965">Cell junction</keyword>
<dbReference type="PANTHER" id="PTHR14826">
    <property type="entry name" value="ANGIOMOTIN"/>
    <property type="match status" value="1"/>
</dbReference>
<comment type="similarity">
    <text evidence="2">Belongs to the angiomotin family.</text>
</comment>
<gene>
    <name evidence="10" type="primary">LOC117647685</name>
</gene>
<dbReference type="AlphaFoldDB" id="A0A6P8ZQ96"/>
<feature type="compositionally biased region" description="Low complexity" evidence="7">
    <location>
        <begin position="126"/>
        <end position="147"/>
    </location>
</feature>
<dbReference type="InterPro" id="IPR051747">
    <property type="entry name" value="Angiomotin-like"/>
</dbReference>
<evidence type="ECO:0000313" key="9">
    <source>
        <dbReference type="Proteomes" id="UP000515158"/>
    </source>
</evidence>
<keyword evidence="3" id="KW-0597">Phosphoprotein</keyword>
<feature type="compositionally biased region" description="Polar residues" evidence="7">
    <location>
        <begin position="1135"/>
        <end position="1145"/>
    </location>
</feature>
<feature type="compositionally biased region" description="Basic and acidic residues" evidence="7">
    <location>
        <begin position="943"/>
        <end position="959"/>
    </location>
</feature>
<accession>A0A6P8ZQ96</accession>
<organism evidence="10">
    <name type="scientific">Thrips palmi</name>
    <name type="common">Melon thrips</name>
    <dbReference type="NCBI Taxonomy" id="161013"/>
    <lineage>
        <taxon>Eukaryota</taxon>
        <taxon>Metazoa</taxon>
        <taxon>Ecdysozoa</taxon>
        <taxon>Arthropoda</taxon>
        <taxon>Hexapoda</taxon>
        <taxon>Insecta</taxon>
        <taxon>Pterygota</taxon>
        <taxon>Neoptera</taxon>
        <taxon>Paraneoptera</taxon>
        <taxon>Thysanoptera</taxon>
        <taxon>Terebrantia</taxon>
        <taxon>Thripoidea</taxon>
        <taxon>Thripidae</taxon>
        <taxon>Thrips</taxon>
    </lineage>
</organism>
<feature type="compositionally biased region" description="Low complexity" evidence="7">
    <location>
        <begin position="96"/>
        <end position="111"/>
    </location>
</feature>
<proteinExistence type="inferred from homology"/>
<dbReference type="GO" id="GO:0030334">
    <property type="term" value="P:regulation of cell migration"/>
    <property type="evidence" value="ECO:0007669"/>
    <property type="project" value="TreeGrafter"/>
</dbReference>
<evidence type="ECO:0000256" key="2">
    <source>
        <dbReference type="ARBA" id="ARBA00010300"/>
    </source>
</evidence>
<feature type="coiled-coil region" evidence="6">
    <location>
        <begin position="413"/>
        <end position="455"/>
    </location>
</feature>
<dbReference type="KEGG" id="tpal:117647685"/>
<dbReference type="InterPro" id="IPR009114">
    <property type="entry name" value="Angiomotin"/>
</dbReference>
<sequence length="1145" mass="126126">MSSLQSNRHIPFTNSAQRQQQQHLLHSQQLQQQSQQQMQVQQQSQQALGAGGFPQSLSGSETDISTSNENLSHEERYVIRHTARQEPQGQENMAMLSSSQSSPNSNRSSLSAKLEGAGMTGGNGSGSNRSSLNRPDNSSNRSSLDVSSSSYNTLIIHGTLDESWPGRLSGIRDIQDQSAYGSYSSGVAQESSSPSSGSGNNSSKDLERDRDRSAQWYGPSLREIIDIPDDFLSQSQVLKHLAKEVKVYRSTAGNVISRQSPDTNQRSHQAPSEPMKRLSLEHRGGGGPSQIATNVSSNSTLKEETAAPPQYSGWPAPPLPNHLKNGGIYPLERMALSRSQPDLSRIGEGKLLSAADIVGLANNRLAARDDERTAPVEMVDMLIHENNFLRHELNECSQKVSRSIKLEQEIQKVHRAQEELVASCERRERLERVARARLQSDCRRIQEVNRALREQLEMVTSRNISGSGGSVQSDQAASVEALKRDVGKREVLIAQLITQNKELSAAKERQEIELAAQRVTLQEQRTHINILDTALQNAQSNVVRLEEECRKKQLYVERVAQLQRVLSSLQLASDRREQGERKLRMQLERELRNERARAAGAPTSDDLGANSSESAAELKRKLREREGKIMLLEGEVAKWEQRYLEESSLRQAAIDAASLPKDAKIAALEKTSQETEKLIAEARTEKIRHMDEVHAAQKRVTDLESRLKDLESKLAERDAMIRVLQKHTCKESKASTSSSYPSIIRSPHHTPHPSLNADLGVLGCSVSREELGPVYSSSSPAFNSSNQSYSSSVGDGGYHHSASGSYSKFGTSQSFDQSFDQTKKCLDDELKELDSQLDSQLDSKMLSKRGLCCFPGFSNPSSAARKGKVSQPLLASVGVGVWQGLVAQSRYEAARPEEMLLLEKQGLSSQQQRMPDSLDVRSRSGSLPPSSLPRPRRSHGSRRLGEYGRLSDGERESTRKTSTNSSLDGLAEASSKGRDSLPPMPRKLGEYGRLSDSESGRKMSSNSNDSCKVINQESSSRSYLPPPRKLSDYGKLSANSSSDGSVDIVAKTRDSPARFLPSPRKLSDSSRTSEPERKSREAGIRDSGTSEDSSGSKLRLIPTASGRVLSAKRASSLQRETSKPTHPSESGLRSLPTSNKYRVQF</sequence>
<feature type="region of interest" description="Disordered" evidence="7">
    <location>
        <begin position="181"/>
        <end position="211"/>
    </location>
</feature>
<feature type="compositionally biased region" description="Low complexity" evidence="7">
    <location>
        <begin position="17"/>
        <end position="46"/>
    </location>
</feature>
<feature type="compositionally biased region" description="Polar residues" evidence="7">
    <location>
        <begin position="1"/>
        <end position="16"/>
    </location>
</feature>
<feature type="compositionally biased region" description="Basic and acidic residues" evidence="7">
    <location>
        <begin position="987"/>
        <end position="1001"/>
    </location>
</feature>
<feature type="compositionally biased region" description="Low complexity" evidence="7">
    <location>
        <begin position="184"/>
        <end position="203"/>
    </location>
</feature>
<dbReference type="Pfam" id="PF12240">
    <property type="entry name" value="Angiomotin_C"/>
    <property type="match status" value="1"/>
</dbReference>
<feature type="compositionally biased region" description="Polar residues" evidence="7">
    <location>
        <begin position="1113"/>
        <end position="1128"/>
    </location>
</feature>
<dbReference type="RefSeq" id="XP_034245469.1">
    <property type="nucleotide sequence ID" value="XM_034389578.1"/>
</dbReference>
<feature type="compositionally biased region" description="Basic and acidic residues" evidence="7">
    <location>
        <begin position="1065"/>
        <end position="1084"/>
    </location>
</feature>
<feature type="compositionally biased region" description="Polar residues" evidence="7">
    <location>
        <begin position="1002"/>
        <end position="1022"/>
    </location>
</feature>
<dbReference type="GO" id="GO:0031410">
    <property type="term" value="C:cytoplasmic vesicle"/>
    <property type="evidence" value="ECO:0007669"/>
    <property type="project" value="TreeGrafter"/>
</dbReference>
<dbReference type="InParanoid" id="A0A6P8ZQ96"/>
<dbReference type="OrthoDB" id="5974715at2759"/>
<feature type="compositionally biased region" description="Low complexity" evidence="7">
    <location>
        <begin position="776"/>
        <end position="792"/>
    </location>
</feature>
<feature type="region of interest" description="Disordered" evidence="7">
    <location>
        <begin position="775"/>
        <end position="796"/>
    </location>
</feature>
<feature type="coiled-coil region" evidence="6">
    <location>
        <begin position="493"/>
        <end position="555"/>
    </location>
</feature>
<feature type="region of interest" description="Disordered" evidence="7">
    <location>
        <begin position="730"/>
        <end position="755"/>
    </location>
</feature>
<name>A0A6P8ZQ96_THRPL</name>
<evidence type="ECO:0000256" key="5">
    <source>
        <dbReference type="ARBA" id="ARBA00023054"/>
    </source>
</evidence>
<dbReference type="PANTHER" id="PTHR14826:SF14">
    <property type="entry name" value="ANGIOMOTIN_C DOMAIN-CONTAINING PROTEIN"/>
    <property type="match status" value="1"/>
</dbReference>
<keyword evidence="9" id="KW-1185">Reference proteome</keyword>
<dbReference type="GeneID" id="117647685"/>
<feature type="region of interest" description="Disordered" evidence="7">
    <location>
        <begin position="84"/>
        <end position="147"/>
    </location>
</feature>
<dbReference type="Proteomes" id="UP000515158">
    <property type="component" value="Unplaced"/>
</dbReference>
<evidence type="ECO:0000313" key="10">
    <source>
        <dbReference type="RefSeq" id="XP_034245469.1"/>
    </source>
</evidence>
<feature type="region of interest" description="Disordered" evidence="7">
    <location>
        <begin position="591"/>
        <end position="613"/>
    </location>
</feature>
<feature type="compositionally biased region" description="Low complexity" evidence="7">
    <location>
        <begin position="734"/>
        <end position="745"/>
    </location>
</feature>
<reference evidence="10" key="1">
    <citation type="submission" date="2025-08" db="UniProtKB">
        <authorList>
            <consortium name="RefSeq"/>
        </authorList>
    </citation>
    <scope>IDENTIFICATION</scope>
    <source>
        <tissue evidence="10">Total insect</tissue>
    </source>
</reference>
<dbReference type="InterPro" id="IPR024646">
    <property type="entry name" value="Angiomotin_C"/>
</dbReference>
<feature type="coiled-coil region" evidence="6">
    <location>
        <begin position="615"/>
        <end position="720"/>
    </location>
</feature>
<evidence type="ECO:0000256" key="1">
    <source>
        <dbReference type="ARBA" id="ARBA00004282"/>
    </source>
</evidence>
<dbReference type="GO" id="GO:0005923">
    <property type="term" value="C:bicellular tight junction"/>
    <property type="evidence" value="ECO:0007669"/>
    <property type="project" value="TreeGrafter"/>
</dbReference>
<feature type="compositionally biased region" description="Polar residues" evidence="7">
    <location>
        <begin position="290"/>
        <end position="300"/>
    </location>
</feature>
<dbReference type="GO" id="GO:0030036">
    <property type="term" value="P:actin cytoskeleton organization"/>
    <property type="evidence" value="ECO:0007669"/>
    <property type="project" value="TreeGrafter"/>
</dbReference>
<feature type="domain" description="Angiomotin C-terminal" evidence="8">
    <location>
        <begin position="555"/>
        <end position="738"/>
    </location>
</feature>
<dbReference type="GO" id="GO:0005886">
    <property type="term" value="C:plasma membrane"/>
    <property type="evidence" value="ECO:0007669"/>
    <property type="project" value="TreeGrafter"/>
</dbReference>
<comment type="subcellular location">
    <subcellularLocation>
        <location evidence="1">Cell junction</location>
    </subcellularLocation>
</comment>
<evidence type="ECO:0000256" key="6">
    <source>
        <dbReference type="SAM" id="Coils"/>
    </source>
</evidence>
<feature type="compositionally biased region" description="Polar residues" evidence="7">
    <location>
        <begin position="256"/>
        <end position="270"/>
    </location>
</feature>
<keyword evidence="5 6" id="KW-0175">Coiled coil</keyword>